<reference evidence="3" key="1">
    <citation type="journal article" date="2023" name="Mol. Phylogenet. Evol.">
        <title>Genome-scale phylogeny and comparative genomics of the fungal order Sordariales.</title>
        <authorList>
            <person name="Hensen N."/>
            <person name="Bonometti L."/>
            <person name="Westerberg I."/>
            <person name="Brannstrom I.O."/>
            <person name="Guillou S."/>
            <person name="Cros-Aarteil S."/>
            <person name="Calhoun S."/>
            <person name="Haridas S."/>
            <person name="Kuo A."/>
            <person name="Mondo S."/>
            <person name="Pangilinan J."/>
            <person name="Riley R."/>
            <person name="LaButti K."/>
            <person name="Andreopoulos B."/>
            <person name="Lipzen A."/>
            <person name="Chen C."/>
            <person name="Yan M."/>
            <person name="Daum C."/>
            <person name="Ng V."/>
            <person name="Clum A."/>
            <person name="Steindorff A."/>
            <person name="Ohm R.A."/>
            <person name="Martin F."/>
            <person name="Silar P."/>
            <person name="Natvig D.O."/>
            <person name="Lalanne C."/>
            <person name="Gautier V."/>
            <person name="Ament-Velasquez S.L."/>
            <person name="Kruys A."/>
            <person name="Hutchinson M.I."/>
            <person name="Powell A.J."/>
            <person name="Barry K."/>
            <person name="Miller A.N."/>
            <person name="Grigoriev I.V."/>
            <person name="Debuchy R."/>
            <person name="Gladieux P."/>
            <person name="Hiltunen Thoren M."/>
            <person name="Johannesson H."/>
        </authorList>
    </citation>
    <scope>NUCLEOTIDE SEQUENCE</scope>
    <source>
        <strain evidence="3">CBS 359.72</strain>
    </source>
</reference>
<keyword evidence="2" id="KW-0812">Transmembrane</keyword>
<feature type="compositionally biased region" description="Basic and acidic residues" evidence="1">
    <location>
        <begin position="190"/>
        <end position="207"/>
    </location>
</feature>
<feature type="region of interest" description="Disordered" evidence="1">
    <location>
        <begin position="172"/>
        <end position="207"/>
    </location>
</feature>
<feature type="region of interest" description="Disordered" evidence="1">
    <location>
        <begin position="20"/>
        <end position="72"/>
    </location>
</feature>
<reference evidence="3" key="2">
    <citation type="submission" date="2023-05" db="EMBL/GenBank/DDBJ databases">
        <authorList>
            <consortium name="Lawrence Berkeley National Laboratory"/>
            <person name="Steindorff A."/>
            <person name="Hensen N."/>
            <person name="Bonometti L."/>
            <person name="Westerberg I."/>
            <person name="Brannstrom I.O."/>
            <person name="Guillou S."/>
            <person name="Cros-Aarteil S."/>
            <person name="Calhoun S."/>
            <person name="Haridas S."/>
            <person name="Kuo A."/>
            <person name="Mondo S."/>
            <person name="Pangilinan J."/>
            <person name="Riley R."/>
            <person name="Labutti K."/>
            <person name="Andreopoulos B."/>
            <person name="Lipzen A."/>
            <person name="Chen C."/>
            <person name="Yanf M."/>
            <person name="Daum C."/>
            <person name="Ng V."/>
            <person name="Clum A."/>
            <person name="Ohm R."/>
            <person name="Martin F."/>
            <person name="Silar P."/>
            <person name="Natvig D."/>
            <person name="Lalanne C."/>
            <person name="Gautier V."/>
            <person name="Ament-Velasquez S.L."/>
            <person name="Kruys A."/>
            <person name="Hutchinson M.I."/>
            <person name="Powell A.J."/>
            <person name="Barry K."/>
            <person name="Miller A.N."/>
            <person name="Grigoriev I.V."/>
            <person name="Debuchy R."/>
            <person name="Gladieux P."/>
            <person name="Thoren M.H."/>
            <person name="Johannesson H."/>
        </authorList>
    </citation>
    <scope>NUCLEOTIDE SEQUENCE</scope>
    <source>
        <strain evidence="3">CBS 359.72</strain>
    </source>
</reference>
<dbReference type="PANTHER" id="PTHR28002:SF1">
    <property type="entry name" value="MIOREX COMPLEX COMPONENT 11"/>
    <property type="match status" value="1"/>
</dbReference>
<organism evidence="3 4">
    <name type="scientific">Corynascus novoguineensis</name>
    <dbReference type="NCBI Taxonomy" id="1126955"/>
    <lineage>
        <taxon>Eukaryota</taxon>
        <taxon>Fungi</taxon>
        <taxon>Dikarya</taxon>
        <taxon>Ascomycota</taxon>
        <taxon>Pezizomycotina</taxon>
        <taxon>Sordariomycetes</taxon>
        <taxon>Sordariomycetidae</taxon>
        <taxon>Sordariales</taxon>
        <taxon>Chaetomiaceae</taxon>
        <taxon>Corynascus</taxon>
    </lineage>
</organism>
<feature type="transmembrane region" description="Helical" evidence="2">
    <location>
        <begin position="232"/>
        <end position="252"/>
    </location>
</feature>
<dbReference type="GO" id="GO:0005739">
    <property type="term" value="C:mitochondrion"/>
    <property type="evidence" value="ECO:0007669"/>
    <property type="project" value="TreeGrafter"/>
</dbReference>
<evidence type="ECO:0000313" key="3">
    <source>
        <dbReference type="EMBL" id="KAK4251034.1"/>
    </source>
</evidence>
<keyword evidence="2" id="KW-1133">Transmembrane helix</keyword>
<comment type="caution">
    <text evidence="3">The sequence shown here is derived from an EMBL/GenBank/DDBJ whole genome shotgun (WGS) entry which is preliminary data.</text>
</comment>
<dbReference type="Proteomes" id="UP001303647">
    <property type="component" value="Unassembled WGS sequence"/>
</dbReference>
<dbReference type="PANTHER" id="PTHR28002">
    <property type="entry name" value="MIOREX COMPLEX COMPONENT 11"/>
    <property type="match status" value="1"/>
</dbReference>
<feature type="transmembrane region" description="Helical" evidence="2">
    <location>
        <begin position="106"/>
        <end position="128"/>
    </location>
</feature>
<keyword evidence="4" id="KW-1185">Reference proteome</keyword>
<feature type="compositionally biased region" description="Low complexity" evidence="1">
    <location>
        <begin position="174"/>
        <end position="187"/>
    </location>
</feature>
<proteinExistence type="predicted"/>
<dbReference type="AlphaFoldDB" id="A0AAN7CZE3"/>
<dbReference type="EMBL" id="MU857608">
    <property type="protein sequence ID" value="KAK4251034.1"/>
    <property type="molecule type" value="Genomic_DNA"/>
</dbReference>
<sequence>MHSIRPLNFLNQPLVRRLRPSSVRRAAHGQPSATLRPKRRHYSTSPKPSSSNPASPTSTTVKKTTETGADASRAAVETRLDRLLSRLPRPLQRYTARLRGAPVTHVVAFLILHELTAVVPLFGLFGLFHYTELAPVSSLAPWVAERYGASVKEGVGRFERYFTRKGWFGFGDASSSPSPSSPSSPSSKVETAREELEGLSKTETEASLERWEADPKYRVLVEIGLAYALTKVLLPVRIVGSVWATPWFAGVLGRVKKFVRRR</sequence>
<dbReference type="Pfam" id="PF10306">
    <property type="entry name" value="FLILHELTA"/>
    <property type="match status" value="1"/>
</dbReference>
<keyword evidence="2" id="KW-0472">Membrane</keyword>
<feature type="compositionally biased region" description="Low complexity" evidence="1">
    <location>
        <begin position="43"/>
        <end position="62"/>
    </location>
</feature>
<evidence type="ECO:0000256" key="2">
    <source>
        <dbReference type="SAM" id="Phobius"/>
    </source>
</evidence>
<evidence type="ECO:0000256" key="1">
    <source>
        <dbReference type="SAM" id="MobiDB-lite"/>
    </source>
</evidence>
<accession>A0AAN7CZE3</accession>
<dbReference type="InterPro" id="IPR018811">
    <property type="entry name" value="MRX11"/>
</dbReference>
<evidence type="ECO:0000313" key="4">
    <source>
        <dbReference type="Proteomes" id="UP001303647"/>
    </source>
</evidence>
<protein>
    <submittedName>
        <fullName evidence="3">Uncharacterized protein</fullName>
    </submittedName>
</protein>
<gene>
    <name evidence="3" type="ORF">C7999DRAFT_37924</name>
</gene>
<name>A0AAN7CZE3_9PEZI</name>